<keyword evidence="2" id="KW-0472">Membrane</keyword>
<dbReference type="PANTHER" id="PTHR44329">
    <property type="entry name" value="SERINE/THREONINE-PROTEIN KINASE TNNI3K-RELATED"/>
    <property type="match status" value="1"/>
</dbReference>
<feature type="region of interest" description="Disordered" evidence="1">
    <location>
        <begin position="284"/>
        <end position="331"/>
    </location>
</feature>
<evidence type="ECO:0000256" key="1">
    <source>
        <dbReference type="SAM" id="MobiDB-lite"/>
    </source>
</evidence>
<dbReference type="Gene3D" id="3.30.200.20">
    <property type="entry name" value="Phosphorylase Kinase, domain 1"/>
    <property type="match status" value="1"/>
</dbReference>
<feature type="transmembrane region" description="Helical" evidence="2">
    <location>
        <begin position="246"/>
        <end position="268"/>
    </location>
</feature>
<dbReference type="InterPro" id="IPR000719">
    <property type="entry name" value="Prot_kinase_dom"/>
</dbReference>
<dbReference type="Pfam" id="PF00069">
    <property type="entry name" value="Pkinase"/>
    <property type="match status" value="1"/>
</dbReference>
<dbReference type="GO" id="GO:0005524">
    <property type="term" value="F:ATP binding"/>
    <property type="evidence" value="ECO:0007669"/>
    <property type="project" value="InterPro"/>
</dbReference>
<keyword evidence="2" id="KW-0812">Transmembrane</keyword>
<dbReference type="Gene3D" id="1.10.510.10">
    <property type="entry name" value="Transferase(Phosphotransferase) domain 1"/>
    <property type="match status" value="1"/>
</dbReference>
<dbReference type="OrthoDB" id="346907at2759"/>
<organism evidence="4 5">
    <name type="scientific">Gonium pectorale</name>
    <name type="common">Green alga</name>
    <dbReference type="NCBI Taxonomy" id="33097"/>
    <lineage>
        <taxon>Eukaryota</taxon>
        <taxon>Viridiplantae</taxon>
        <taxon>Chlorophyta</taxon>
        <taxon>core chlorophytes</taxon>
        <taxon>Chlorophyceae</taxon>
        <taxon>CS clade</taxon>
        <taxon>Chlamydomonadales</taxon>
        <taxon>Volvocaceae</taxon>
        <taxon>Gonium</taxon>
    </lineage>
</organism>
<dbReference type="SMART" id="SM00220">
    <property type="entry name" value="S_TKc"/>
    <property type="match status" value="1"/>
</dbReference>
<dbReference type="InterPro" id="IPR008271">
    <property type="entry name" value="Ser/Thr_kinase_AS"/>
</dbReference>
<dbReference type="STRING" id="33097.A0A150GGR5"/>
<evidence type="ECO:0000313" key="4">
    <source>
        <dbReference type="EMBL" id="KXZ49016.1"/>
    </source>
</evidence>
<gene>
    <name evidence="4" type="ORF">GPECTOR_23g105</name>
</gene>
<dbReference type="InterPro" id="IPR051681">
    <property type="entry name" value="Ser/Thr_Kinases-Pseudokinases"/>
</dbReference>
<sequence length="563" mass="59458">MADPTVRVALVVADIALSAADWGIASRSSVGAGAGSGQVVSPLVLLDRNFTVRGAYENQASWPTLDFSFQRAKARGIDLFVASNGSSSPAELALVLGYNMAIVSRVCLPSKLSQVAVSTNPRPPRIPGNNTQSRLPEQPDCAAGSSTNGGAALMRRCWVAVTVQDNAAYGHDVDAYGKAVPNGYIFWLYGSYNLCEVLMGEECVSQLGAVGCFYNMTAAYSPDGDRGREATGWPDAGRQPSRVGPLVGGIVGGIGALLVVVVTAAAVLKGRRAAVGARHEAGARQCEGGRVQEDKPTGLPARTSACAGTGKAKEHSQGTLGSPDGDGAAGAGAGAGGGCADRCAERPRVPAAVLAQCFEREVAVLARCQHPNVIRMLAANLGPPRACLVMELMETSLEGLLYGSPRAERLLPLPTVLHIAVQVARALSYMHPTILHRDLKPANVLVSQPDTEKPTVKVAVPYMAPEAFDCSNFTITDRADMYAFGVMLWEMLAGCRPWLSRTPVQVAYAVTIRRERPPLGQVPERRCPPALRALILSCWEDDPQRRPAAAEVVKMLVVIQESA</sequence>
<proteinExistence type="predicted"/>
<reference evidence="5" key="1">
    <citation type="journal article" date="2016" name="Nat. Commun.">
        <title>The Gonium pectorale genome demonstrates co-option of cell cycle regulation during the evolution of multicellularity.</title>
        <authorList>
            <person name="Hanschen E.R."/>
            <person name="Marriage T.N."/>
            <person name="Ferris P.J."/>
            <person name="Hamaji T."/>
            <person name="Toyoda A."/>
            <person name="Fujiyama A."/>
            <person name="Neme R."/>
            <person name="Noguchi H."/>
            <person name="Minakuchi Y."/>
            <person name="Suzuki M."/>
            <person name="Kawai-Toyooka H."/>
            <person name="Smith D.R."/>
            <person name="Sparks H."/>
            <person name="Anderson J."/>
            <person name="Bakaric R."/>
            <person name="Luria V."/>
            <person name="Karger A."/>
            <person name="Kirschner M.W."/>
            <person name="Durand P.M."/>
            <person name="Michod R.E."/>
            <person name="Nozaki H."/>
            <person name="Olson B.J."/>
        </authorList>
    </citation>
    <scope>NUCLEOTIDE SEQUENCE [LARGE SCALE GENOMIC DNA]</scope>
    <source>
        <strain evidence="5">NIES-2863</strain>
    </source>
</reference>
<dbReference type="PROSITE" id="PS50011">
    <property type="entry name" value="PROTEIN_KINASE_DOM"/>
    <property type="match status" value="1"/>
</dbReference>
<evidence type="ECO:0000259" key="3">
    <source>
        <dbReference type="PROSITE" id="PS50011"/>
    </source>
</evidence>
<protein>
    <recommendedName>
        <fullName evidence="3">Protein kinase domain-containing protein</fullName>
    </recommendedName>
</protein>
<feature type="domain" description="Protein kinase" evidence="3">
    <location>
        <begin position="318"/>
        <end position="558"/>
    </location>
</feature>
<keyword evidence="5" id="KW-1185">Reference proteome</keyword>
<evidence type="ECO:0000256" key="2">
    <source>
        <dbReference type="SAM" id="Phobius"/>
    </source>
</evidence>
<dbReference type="Proteomes" id="UP000075714">
    <property type="component" value="Unassembled WGS sequence"/>
</dbReference>
<evidence type="ECO:0000313" key="5">
    <source>
        <dbReference type="Proteomes" id="UP000075714"/>
    </source>
</evidence>
<feature type="region of interest" description="Disordered" evidence="1">
    <location>
        <begin position="118"/>
        <end position="142"/>
    </location>
</feature>
<dbReference type="InterPro" id="IPR011009">
    <property type="entry name" value="Kinase-like_dom_sf"/>
</dbReference>
<dbReference type="GO" id="GO:0004674">
    <property type="term" value="F:protein serine/threonine kinase activity"/>
    <property type="evidence" value="ECO:0007669"/>
    <property type="project" value="TreeGrafter"/>
</dbReference>
<accession>A0A150GGR5</accession>
<dbReference type="AlphaFoldDB" id="A0A150GGR5"/>
<dbReference type="EMBL" id="LSYV01000024">
    <property type="protein sequence ID" value="KXZ49016.1"/>
    <property type="molecule type" value="Genomic_DNA"/>
</dbReference>
<comment type="caution">
    <text evidence="4">The sequence shown here is derived from an EMBL/GenBank/DDBJ whole genome shotgun (WGS) entry which is preliminary data.</text>
</comment>
<dbReference type="PANTHER" id="PTHR44329:SF214">
    <property type="entry name" value="PROTEIN KINASE DOMAIN-CONTAINING PROTEIN"/>
    <property type="match status" value="1"/>
</dbReference>
<keyword evidence="2" id="KW-1133">Transmembrane helix</keyword>
<name>A0A150GGR5_GONPE</name>
<dbReference type="SUPFAM" id="SSF56112">
    <property type="entry name" value="Protein kinase-like (PK-like)"/>
    <property type="match status" value="1"/>
</dbReference>
<dbReference type="PROSITE" id="PS00108">
    <property type="entry name" value="PROTEIN_KINASE_ST"/>
    <property type="match status" value="1"/>
</dbReference>